<proteinExistence type="predicted"/>
<name>X0WRG1_9ZZZZ</name>
<accession>X0WRG1</accession>
<gene>
    <name evidence="1" type="ORF">S01H1_70433</name>
</gene>
<dbReference type="EMBL" id="BARS01046840">
    <property type="protein sequence ID" value="GAG33519.1"/>
    <property type="molecule type" value="Genomic_DNA"/>
</dbReference>
<comment type="caution">
    <text evidence="1">The sequence shown here is derived from an EMBL/GenBank/DDBJ whole genome shotgun (WGS) entry which is preliminary data.</text>
</comment>
<dbReference type="AlphaFoldDB" id="X0WRG1"/>
<sequence>DAADAILIGEISSFTVRPIAFSGEAAADRYNIIVVAKIVLRDLIDKKVLFSNNNFIYQEEYEVPEGTDFESVQSEAIDKIAEKFARSVVITILEGF</sequence>
<organism evidence="1">
    <name type="scientific">marine sediment metagenome</name>
    <dbReference type="NCBI Taxonomy" id="412755"/>
    <lineage>
        <taxon>unclassified sequences</taxon>
        <taxon>metagenomes</taxon>
        <taxon>ecological metagenomes</taxon>
    </lineage>
</organism>
<protein>
    <submittedName>
        <fullName evidence="1">Uncharacterized protein</fullName>
    </submittedName>
</protein>
<evidence type="ECO:0000313" key="1">
    <source>
        <dbReference type="EMBL" id="GAG33519.1"/>
    </source>
</evidence>
<reference evidence="1" key="1">
    <citation type="journal article" date="2014" name="Front. Microbiol.">
        <title>High frequency of phylogenetically diverse reductive dehalogenase-homologous genes in deep subseafloor sedimentary metagenomes.</title>
        <authorList>
            <person name="Kawai M."/>
            <person name="Futagami T."/>
            <person name="Toyoda A."/>
            <person name="Takaki Y."/>
            <person name="Nishi S."/>
            <person name="Hori S."/>
            <person name="Arai W."/>
            <person name="Tsubouchi T."/>
            <person name="Morono Y."/>
            <person name="Uchiyama I."/>
            <person name="Ito T."/>
            <person name="Fujiyama A."/>
            <person name="Inagaki F."/>
            <person name="Takami H."/>
        </authorList>
    </citation>
    <scope>NUCLEOTIDE SEQUENCE</scope>
    <source>
        <strain evidence="1">Expedition CK06-06</strain>
    </source>
</reference>
<feature type="non-terminal residue" evidence="1">
    <location>
        <position position="1"/>
    </location>
</feature>